<evidence type="ECO:0000313" key="1">
    <source>
        <dbReference type="EMBL" id="OGG19895.1"/>
    </source>
</evidence>
<dbReference type="InterPro" id="IPR021109">
    <property type="entry name" value="Peptidase_aspartic_dom_sf"/>
</dbReference>
<dbReference type="EMBL" id="MFJN01000067">
    <property type="protein sequence ID" value="OGG19895.1"/>
    <property type="molecule type" value="Genomic_DNA"/>
</dbReference>
<protein>
    <recommendedName>
        <fullName evidence="3">Aspartyl protease</fullName>
    </recommendedName>
</protein>
<dbReference type="Gene3D" id="2.40.70.10">
    <property type="entry name" value="Acid Proteases"/>
    <property type="match status" value="1"/>
</dbReference>
<accession>A0A1F6A577</accession>
<dbReference type="Pfam" id="PF13975">
    <property type="entry name" value="gag-asp_proteas"/>
    <property type="match status" value="1"/>
</dbReference>
<evidence type="ECO:0000313" key="2">
    <source>
        <dbReference type="Proteomes" id="UP000177092"/>
    </source>
</evidence>
<dbReference type="InterPro" id="IPR022274">
    <property type="entry name" value="Peptidase_asp_AF0612"/>
</dbReference>
<reference evidence="1 2" key="1">
    <citation type="journal article" date="2016" name="Nat. Commun.">
        <title>Thousands of microbial genomes shed light on interconnected biogeochemical processes in an aquifer system.</title>
        <authorList>
            <person name="Anantharaman K."/>
            <person name="Brown C.T."/>
            <person name="Hug L.A."/>
            <person name="Sharon I."/>
            <person name="Castelle C.J."/>
            <person name="Probst A.J."/>
            <person name="Thomas B.C."/>
            <person name="Singh A."/>
            <person name="Wilkins M.J."/>
            <person name="Karaoz U."/>
            <person name="Brodie E.L."/>
            <person name="Williams K.H."/>
            <person name="Hubbard S.S."/>
            <person name="Banfield J.F."/>
        </authorList>
    </citation>
    <scope>NUCLEOTIDE SEQUENCE [LARGE SCALE GENOMIC DNA]</scope>
</reference>
<sequence length="119" mass="13291">MGMTKVKLVIKNPVNPNKKEECIFLVDTGAHYTVIPQFLVKKLQLKSSYVQDFSLADGKIIKRSIGGAIINFEGRELPIPVVLGEKDDDPLLGVTTLESFGLMIDPFKRRIYPSKLMLA</sequence>
<dbReference type="SUPFAM" id="SSF50630">
    <property type="entry name" value="Acid proteases"/>
    <property type="match status" value="1"/>
</dbReference>
<evidence type="ECO:0008006" key="3">
    <source>
        <dbReference type="Google" id="ProtNLM"/>
    </source>
</evidence>
<name>A0A1F6A577_9BACT</name>
<gene>
    <name evidence="1" type="ORF">A3D03_03885</name>
</gene>
<dbReference type="STRING" id="1798384.A3D03_03885"/>
<comment type="caution">
    <text evidence="1">The sequence shown here is derived from an EMBL/GenBank/DDBJ whole genome shotgun (WGS) entry which is preliminary data.</text>
</comment>
<proteinExistence type="predicted"/>
<organism evidence="1 2">
    <name type="scientific">Candidatus Gottesmanbacteria bacterium RIFCSPHIGHO2_02_FULL_40_13</name>
    <dbReference type="NCBI Taxonomy" id="1798384"/>
    <lineage>
        <taxon>Bacteria</taxon>
        <taxon>Candidatus Gottesmaniibacteriota</taxon>
    </lineage>
</organism>
<dbReference type="AlphaFoldDB" id="A0A1F6A577"/>
<dbReference type="Proteomes" id="UP000177092">
    <property type="component" value="Unassembled WGS sequence"/>
</dbReference>
<dbReference type="NCBIfam" id="TIGR03698">
    <property type="entry name" value="clan_AA_DTGF"/>
    <property type="match status" value="1"/>
</dbReference>